<accession>A0A521FHW7</accession>
<dbReference type="Pfam" id="PF04657">
    <property type="entry name" value="DMT_YdcZ"/>
    <property type="match status" value="1"/>
</dbReference>
<keyword evidence="3" id="KW-1185">Reference proteome</keyword>
<dbReference type="AlphaFoldDB" id="A0A521FHW7"/>
<evidence type="ECO:0000313" key="3">
    <source>
        <dbReference type="Proteomes" id="UP000315636"/>
    </source>
</evidence>
<dbReference type="EMBL" id="FXTI01000020">
    <property type="protein sequence ID" value="SMO95659.1"/>
    <property type="molecule type" value="Genomic_DNA"/>
</dbReference>
<proteinExistence type="predicted"/>
<dbReference type="Proteomes" id="UP000315636">
    <property type="component" value="Unassembled WGS sequence"/>
</dbReference>
<protein>
    <submittedName>
        <fullName evidence="2">Transporter family-2 protein</fullName>
    </submittedName>
</protein>
<dbReference type="RefSeq" id="WP_142506878.1">
    <property type="nucleotide sequence ID" value="NZ_FXTI01000020.1"/>
</dbReference>
<reference evidence="2 3" key="1">
    <citation type="submission" date="2017-05" db="EMBL/GenBank/DDBJ databases">
        <authorList>
            <person name="Varghese N."/>
            <person name="Submissions S."/>
        </authorList>
    </citation>
    <scope>NUCLEOTIDE SEQUENCE [LARGE SCALE GENOMIC DNA]</scope>
    <source>
        <strain evidence="2 3">DSM 45474</strain>
    </source>
</reference>
<evidence type="ECO:0000256" key="1">
    <source>
        <dbReference type="SAM" id="Phobius"/>
    </source>
</evidence>
<keyword evidence="1" id="KW-0812">Transmembrane</keyword>
<feature type="transmembrane region" description="Helical" evidence="1">
    <location>
        <begin position="37"/>
        <end position="56"/>
    </location>
</feature>
<dbReference type="GO" id="GO:0005886">
    <property type="term" value="C:plasma membrane"/>
    <property type="evidence" value="ECO:0007669"/>
    <property type="project" value="TreeGrafter"/>
</dbReference>
<dbReference type="PANTHER" id="PTHR34821:SF2">
    <property type="entry name" value="INNER MEMBRANE PROTEIN YDCZ"/>
    <property type="match status" value="1"/>
</dbReference>
<feature type="transmembrane region" description="Helical" evidence="1">
    <location>
        <begin position="68"/>
        <end position="90"/>
    </location>
</feature>
<feature type="transmembrane region" description="Helical" evidence="1">
    <location>
        <begin position="96"/>
        <end position="116"/>
    </location>
</feature>
<name>A0A521FHW7_9BACL</name>
<gene>
    <name evidence="2" type="ORF">SAMN06264849_12018</name>
</gene>
<dbReference type="OrthoDB" id="7864805at2"/>
<sequence>MKIPFYIAALIAGLSLSLEAGIGGTLGQNIGEMETTFYMMSMSAMVMVFIILFFGKGDLAQIFKVPKWNLLGGILGGFYNLILIISVPIIGVGISVIAALIGQIAMSAFIEQFGWLGSQKIKFNINRFAAIMLLAISLYLVY</sequence>
<dbReference type="InterPro" id="IPR006750">
    <property type="entry name" value="YdcZ"/>
</dbReference>
<feature type="transmembrane region" description="Helical" evidence="1">
    <location>
        <begin position="123"/>
        <end position="141"/>
    </location>
</feature>
<keyword evidence="1" id="KW-0472">Membrane</keyword>
<dbReference type="PANTHER" id="PTHR34821">
    <property type="entry name" value="INNER MEMBRANE PROTEIN YDCZ"/>
    <property type="match status" value="1"/>
</dbReference>
<evidence type="ECO:0000313" key="2">
    <source>
        <dbReference type="EMBL" id="SMO95659.1"/>
    </source>
</evidence>
<keyword evidence="1" id="KW-1133">Transmembrane helix</keyword>
<organism evidence="2 3">
    <name type="scientific">Melghirimyces algeriensis</name>
    <dbReference type="NCBI Taxonomy" id="910412"/>
    <lineage>
        <taxon>Bacteria</taxon>
        <taxon>Bacillati</taxon>
        <taxon>Bacillota</taxon>
        <taxon>Bacilli</taxon>
        <taxon>Bacillales</taxon>
        <taxon>Thermoactinomycetaceae</taxon>
        <taxon>Melghirimyces</taxon>
    </lineage>
</organism>